<reference evidence="2 3" key="1">
    <citation type="submission" date="2021-06" db="EMBL/GenBank/DDBJ databases">
        <title>Caerostris extrusa draft genome.</title>
        <authorList>
            <person name="Kono N."/>
            <person name="Arakawa K."/>
        </authorList>
    </citation>
    <scope>NUCLEOTIDE SEQUENCE [LARGE SCALE GENOMIC DNA]</scope>
</reference>
<keyword evidence="1" id="KW-0472">Membrane</keyword>
<keyword evidence="1" id="KW-1133">Transmembrane helix</keyword>
<keyword evidence="3" id="KW-1185">Reference proteome</keyword>
<comment type="caution">
    <text evidence="2">The sequence shown here is derived from an EMBL/GenBank/DDBJ whole genome shotgun (WGS) entry which is preliminary data.</text>
</comment>
<feature type="transmembrane region" description="Helical" evidence="1">
    <location>
        <begin position="48"/>
        <end position="71"/>
    </location>
</feature>
<keyword evidence="1" id="KW-0812">Transmembrane</keyword>
<accession>A0AAV4XWA3</accession>
<dbReference type="Proteomes" id="UP001054945">
    <property type="component" value="Unassembled WGS sequence"/>
</dbReference>
<evidence type="ECO:0000313" key="3">
    <source>
        <dbReference type="Proteomes" id="UP001054945"/>
    </source>
</evidence>
<dbReference type="EMBL" id="BPLR01001043">
    <property type="protein sequence ID" value="GIY99411.1"/>
    <property type="molecule type" value="Genomic_DNA"/>
</dbReference>
<proteinExistence type="predicted"/>
<sequence length="82" mass="9423">MGKDGIHKVNISHAVSDNQSSPFTAVLKLEFYTSADMFYTSHSLPRELFALFRILYILLACLVGANIFMFIEFLHIRIHFLT</sequence>
<evidence type="ECO:0000313" key="2">
    <source>
        <dbReference type="EMBL" id="GIY99411.1"/>
    </source>
</evidence>
<dbReference type="AlphaFoldDB" id="A0AAV4XWA3"/>
<organism evidence="2 3">
    <name type="scientific">Caerostris extrusa</name>
    <name type="common">Bark spider</name>
    <name type="synonym">Caerostris bankana</name>
    <dbReference type="NCBI Taxonomy" id="172846"/>
    <lineage>
        <taxon>Eukaryota</taxon>
        <taxon>Metazoa</taxon>
        <taxon>Ecdysozoa</taxon>
        <taxon>Arthropoda</taxon>
        <taxon>Chelicerata</taxon>
        <taxon>Arachnida</taxon>
        <taxon>Araneae</taxon>
        <taxon>Araneomorphae</taxon>
        <taxon>Entelegynae</taxon>
        <taxon>Araneoidea</taxon>
        <taxon>Araneidae</taxon>
        <taxon>Caerostris</taxon>
    </lineage>
</organism>
<protein>
    <submittedName>
        <fullName evidence="2">Uncharacterized protein</fullName>
    </submittedName>
</protein>
<gene>
    <name evidence="2" type="ORF">CEXT_657911</name>
</gene>
<name>A0AAV4XWA3_CAEEX</name>
<evidence type="ECO:0000256" key="1">
    <source>
        <dbReference type="SAM" id="Phobius"/>
    </source>
</evidence>